<accession>A0ABT2A5Z2</accession>
<dbReference type="Gene3D" id="3.30.70.1060">
    <property type="entry name" value="Dimeric alpha+beta barrel"/>
    <property type="match status" value="1"/>
</dbReference>
<comment type="caution">
    <text evidence="1">The sequence shown here is derived from an EMBL/GenBank/DDBJ whole genome shotgun (WGS) entry which is preliminary data.</text>
</comment>
<dbReference type="SUPFAM" id="SSF54909">
    <property type="entry name" value="Dimeric alpha+beta barrel"/>
    <property type="match status" value="1"/>
</dbReference>
<proteinExistence type="predicted"/>
<gene>
    <name evidence="1" type="ORF">NX782_10360</name>
</gene>
<evidence type="ECO:0000313" key="2">
    <source>
        <dbReference type="Proteomes" id="UP001205560"/>
    </source>
</evidence>
<evidence type="ECO:0008006" key="3">
    <source>
        <dbReference type="Google" id="ProtNLM"/>
    </source>
</evidence>
<keyword evidence="2" id="KW-1185">Reference proteome</keyword>
<organism evidence="1 2">
    <name type="scientific">Massilia norwichensis</name>
    <dbReference type="NCBI Taxonomy" id="1442366"/>
    <lineage>
        <taxon>Bacteria</taxon>
        <taxon>Pseudomonadati</taxon>
        <taxon>Pseudomonadota</taxon>
        <taxon>Betaproteobacteria</taxon>
        <taxon>Burkholderiales</taxon>
        <taxon>Oxalobacteraceae</taxon>
        <taxon>Telluria group</taxon>
        <taxon>Massilia</taxon>
    </lineage>
</organism>
<sequence length="104" mass="11266">MERFLIIYHGAPGGEPEEAEQHLDRWAAWLDALGTAVLDRGSLSHAAVEVKSRLLGPKSATSTISGYSVIQAEDFNAAVRVAEMCPIFETNGWAEIVRLTTPLG</sequence>
<dbReference type="Proteomes" id="UP001205560">
    <property type="component" value="Unassembled WGS sequence"/>
</dbReference>
<evidence type="ECO:0000313" key="1">
    <source>
        <dbReference type="EMBL" id="MCS0589607.1"/>
    </source>
</evidence>
<protein>
    <recommendedName>
        <fullName evidence="3">YCII-related domain-containing protein</fullName>
    </recommendedName>
</protein>
<name>A0ABT2A5Z2_9BURK</name>
<dbReference type="EMBL" id="JANUGX010000010">
    <property type="protein sequence ID" value="MCS0589607.1"/>
    <property type="molecule type" value="Genomic_DNA"/>
</dbReference>
<dbReference type="InterPro" id="IPR011008">
    <property type="entry name" value="Dimeric_a/b-barrel"/>
</dbReference>
<dbReference type="RefSeq" id="WP_258845370.1">
    <property type="nucleotide sequence ID" value="NZ_JANUGX010000010.1"/>
</dbReference>
<reference evidence="1 2" key="1">
    <citation type="submission" date="2022-08" db="EMBL/GenBank/DDBJ databases">
        <title>Reclassification of Massilia species as members of the genera Telluria, Duganella, Pseudoduganella, Mokoshia gen. nov. and Zemynaea gen. nov. using orthogonal and non-orthogonal genome-based approaches.</title>
        <authorList>
            <person name="Bowman J.P."/>
        </authorList>
    </citation>
    <scope>NUCLEOTIDE SEQUENCE [LARGE SCALE GENOMIC DNA]</scope>
    <source>
        <strain evidence="1 2">LMG 28164</strain>
    </source>
</reference>